<accession>A0A6C0DPK2</accession>
<feature type="transmembrane region" description="Helical" evidence="1">
    <location>
        <begin position="50"/>
        <end position="69"/>
    </location>
</feature>
<dbReference type="EMBL" id="MN739656">
    <property type="protein sequence ID" value="QHT18483.1"/>
    <property type="molecule type" value="Genomic_DNA"/>
</dbReference>
<sequence>MWTFLIAGVLYLLGVGAVLYIRPTYMFTPDGKWKEFGIGSTDDKHTPFPFWLFCLTWAVFSYVSVLVFLGSMKFKNSDILNYKANTSLVHPLNAKGNDSPEELPHGYYMLNKKATKLSGFPKYMYVGPDGPEMPKPSLLNTVSNTSTLQTK</sequence>
<keyword evidence="1" id="KW-1133">Transmembrane helix</keyword>
<evidence type="ECO:0000256" key="1">
    <source>
        <dbReference type="SAM" id="Phobius"/>
    </source>
</evidence>
<keyword evidence="1" id="KW-0812">Transmembrane</keyword>
<proteinExistence type="predicted"/>
<name>A0A6C0DPK2_9ZZZZ</name>
<keyword evidence="1" id="KW-0472">Membrane</keyword>
<protein>
    <submittedName>
        <fullName evidence="2">Uncharacterized protein</fullName>
    </submittedName>
</protein>
<evidence type="ECO:0000313" key="2">
    <source>
        <dbReference type="EMBL" id="QHT18483.1"/>
    </source>
</evidence>
<organism evidence="2">
    <name type="scientific">viral metagenome</name>
    <dbReference type="NCBI Taxonomy" id="1070528"/>
    <lineage>
        <taxon>unclassified sequences</taxon>
        <taxon>metagenomes</taxon>
        <taxon>organismal metagenomes</taxon>
    </lineage>
</organism>
<dbReference type="AlphaFoldDB" id="A0A6C0DPK2"/>
<reference evidence="2" key="1">
    <citation type="journal article" date="2020" name="Nature">
        <title>Giant virus diversity and host interactions through global metagenomics.</title>
        <authorList>
            <person name="Schulz F."/>
            <person name="Roux S."/>
            <person name="Paez-Espino D."/>
            <person name="Jungbluth S."/>
            <person name="Walsh D.A."/>
            <person name="Denef V.J."/>
            <person name="McMahon K.D."/>
            <person name="Konstantinidis K.T."/>
            <person name="Eloe-Fadrosh E.A."/>
            <person name="Kyrpides N.C."/>
            <person name="Woyke T."/>
        </authorList>
    </citation>
    <scope>NUCLEOTIDE SEQUENCE</scope>
    <source>
        <strain evidence="2">GVMAG-M-3300023174-46</strain>
    </source>
</reference>